<keyword evidence="1" id="KW-0175">Coiled coil</keyword>
<name>V9SFE0_9VIRU</name>
<accession>V9SFE0</accession>
<gene>
    <name evidence="2" type="ORF">TNS_ORF333</name>
</gene>
<dbReference type="Proteomes" id="UP000232615">
    <property type="component" value="Segment"/>
</dbReference>
<protein>
    <submittedName>
        <fullName evidence="2">Uncharacterized protein</fullName>
    </submittedName>
</protein>
<reference evidence="2 3" key="1">
    <citation type="journal article" date="2014" name="Arch. Virol.">
        <title>Complete genome sequence of Tunisvirus, a new member of the proposed family Marseilleviridae.</title>
        <authorList>
            <person name="Aherfi S."/>
            <person name="Boughalmi M."/>
            <person name="Pagnier I."/>
            <person name="Fournous G."/>
            <person name="La Scola B."/>
            <person name="Raoult D."/>
            <person name="Colson P."/>
        </authorList>
    </citation>
    <scope>NUCLEOTIDE SEQUENCE [LARGE SCALE GENOMIC DNA]</scope>
    <source>
        <strain evidence="2 3">U484</strain>
    </source>
</reference>
<dbReference type="EMBL" id="KF483846">
    <property type="protein sequence ID" value="AHC55051.1"/>
    <property type="molecule type" value="Genomic_DNA"/>
</dbReference>
<proteinExistence type="predicted"/>
<evidence type="ECO:0000256" key="1">
    <source>
        <dbReference type="SAM" id="Coils"/>
    </source>
</evidence>
<organism evidence="2 3">
    <name type="scientific">Tunisvirus fontaine2</name>
    <dbReference type="NCBI Taxonomy" id="1421067"/>
    <lineage>
        <taxon>Viruses</taxon>
        <taxon>Varidnaviria</taxon>
        <taxon>Bamfordvirae</taxon>
        <taxon>Nucleocytoviricota</taxon>
        <taxon>Megaviricetes</taxon>
        <taxon>Pimascovirales</taxon>
        <taxon>Pimascovirales incertae sedis</taxon>
        <taxon>Marseilleviridae</taxon>
        <taxon>Losannavirus</taxon>
        <taxon>Losannavirus tunisense</taxon>
    </lineage>
</organism>
<sequence length="138" mass="16404">MEQRIEQVKERIGRLFLEKADLSHRITEDTPIAYLGEDNKLVHLNAVSINIYQKHDVSPVFSWYENHDDHEVRFFKHRETSFPKLLDSVETDANPYIIQFYAEKLRNSKKKIEKLRQKLEEHESDEEVSETFGVVLCD</sequence>
<evidence type="ECO:0000313" key="2">
    <source>
        <dbReference type="EMBL" id="AHC55051.1"/>
    </source>
</evidence>
<feature type="coiled-coil region" evidence="1">
    <location>
        <begin position="98"/>
        <end position="125"/>
    </location>
</feature>
<keyword evidence="3" id="KW-1185">Reference proteome</keyword>
<evidence type="ECO:0000313" key="3">
    <source>
        <dbReference type="Proteomes" id="UP000232615"/>
    </source>
</evidence>